<dbReference type="RefSeq" id="WP_016148771.1">
    <property type="nucleotide sequence ID" value="NZ_CABKSA010000003.1"/>
</dbReference>
<dbReference type="GO" id="GO:0070006">
    <property type="term" value="F:metalloaminopeptidase activity"/>
    <property type="evidence" value="ECO:0007669"/>
    <property type="project" value="UniProtKB-UniRule"/>
</dbReference>
<evidence type="ECO:0000256" key="3">
    <source>
        <dbReference type="ARBA" id="ARBA00022670"/>
    </source>
</evidence>
<dbReference type="InterPro" id="IPR036005">
    <property type="entry name" value="Creatinase/aminopeptidase-like"/>
</dbReference>
<dbReference type="HAMAP" id="MF_01974">
    <property type="entry name" value="MetAP_1"/>
    <property type="match status" value="1"/>
</dbReference>
<dbReference type="PANTHER" id="PTHR43330:SF27">
    <property type="entry name" value="METHIONINE AMINOPEPTIDASE"/>
    <property type="match status" value="1"/>
</dbReference>
<feature type="binding site" evidence="6">
    <location>
        <position position="176"/>
    </location>
    <ligand>
        <name>substrate</name>
    </ligand>
</feature>
<organism evidence="9 10">
    <name type="scientific">Butyricicoccus pullicaecorum</name>
    <dbReference type="NCBI Taxonomy" id="501571"/>
    <lineage>
        <taxon>Bacteria</taxon>
        <taxon>Bacillati</taxon>
        <taxon>Bacillota</taxon>
        <taxon>Clostridia</taxon>
        <taxon>Eubacteriales</taxon>
        <taxon>Butyricicoccaceae</taxon>
        <taxon>Butyricicoccus</taxon>
    </lineage>
</organism>
<dbReference type="SUPFAM" id="SSF55920">
    <property type="entry name" value="Creatinase/aminopeptidase"/>
    <property type="match status" value="1"/>
</dbReference>
<evidence type="ECO:0000256" key="6">
    <source>
        <dbReference type="HAMAP-Rule" id="MF_01974"/>
    </source>
</evidence>
<dbReference type="PRINTS" id="PR00599">
    <property type="entry name" value="MAPEPTIDASE"/>
</dbReference>
<comment type="similarity">
    <text evidence="6">Belongs to the peptidase M24A family. Methionine aminopeptidase type 1 subfamily.</text>
</comment>
<dbReference type="InterPro" id="IPR001714">
    <property type="entry name" value="Pept_M24_MAP"/>
</dbReference>
<comment type="caution">
    <text evidence="9">The sequence shown here is derived from an EMBL/GenBank/DDBJ whole genome shotgun (WGS) entry which is preliminary data.</text>
</comment>
<feature type="binding site" evidence="6">
    <location>
        <position position="106"/>
    </location>
    <ligand>
        <name>a divalent metal cation</name>
        <dbReference type="ChEBI" id="CHEBI:60240"/>
        <label>2</label>
        <note>catalytic</note>
    </ligand>
</feature>
<dbReference type="InterPro" id="IPR002467">
    <property type="entry name" value="Pept_M24A_MAP1"/>
</dbReference>
<dbReference type="Pfam" id="PF00557">
    <property type="entry name" value="Peptidase_M24"/>
    <property type="match status" value="1"/>
</dbReference>
<comment type="catalytic activity">
    <reaction evidence="6 7">
        <text>Release of N-terminal amino acids, preferentially methionine, from peptides and arylamides.</text>
        <dbReference type="EC" id="3.4.11.18"/>
    </reaction>
</comment>
<keyword evidence="3 6" id="KW-0645">Protease</keyword>
<feature type="binding site" evidence="6">
    <location>
        <position position="106"/>
    </location>
    <ligand>
        <name>a divalent metal cation</name>
        <dbReference type="ChEBI" id="CHEBI:60240"/>
        <label>1</label>
    </ligand>
</feature>
<sequence>MIPIKTNEQLERMRVACRITALARKAAYDAVAPGVTTDDIDRIVRKTIEEAGAKPSFLGYGGFPASACVSINDEVIHGIPSKKRVVRSGDIVKIDVGAYIGGFHGDCACTVPCGEVSEEAKRLIEVTRQSFYEGIKFAREGCRVSDISAAVQAYAQANGFSVVRSFVGHGVGRQLHESPEVPNFGRPGHGVRLQRGMTLAVEPMVNAGVYDVRVLSDGWTVKTKDGKLSAHYENTIAITDGEPEILTAIDGEVL</sequence>
<name>A0A1Y4L9T4_9FIRM</name>
<dbReference type="GO" id="GO:0046872">
    <property type="term" value="F:metal ion binding"/>
    <property type="evidence" value="ECO:0007669"/>
    <property type="project" value="UniProtKB-UniRule"/>
</dbReference>
<evidence type="ECO:0000256" key="5">
    <source>
        <dbReference type="ARBA" id="ARBA00022801"/>
    </source>
</evidence>
<dbReference type="PANTHER" id="PTHR43330">
    <property type="entry name" value="METHIONINE AMINOPEPTIDASE"/>
    <property type="match status" value="1"/>
</dbReference>
<reference evidence="10" key="1">
    <citation type="submission" date="2017-04" db="EMBL/GenBank/DDBJ databases">
        <title>Function of individual gut microbiota members based on whole genome sequencing of pure cultures obtained from chicken caecum.</title>
        <authorList>
            <person name="Medvecky M."/>
            <person name="Cejkova D."/>
            <person name="Polansky O."/>
            <person name="Karasova D."/>
            <person name="Kubasova T."/>
            <person name="Cizek A."/>
            <person name="Rychlik I."/>
        </authorList>
    </citation>
    <scope>NUCLEOTIDE SEQUENCE [LARGE SCALE GENOMIC DNA]</scope>
    <source>
        <strain evidence="10">An180</strain>
    </source>
</reference>
<comment type="function">
    <text evidence="1 6">Removes the N-terminal methionine from nascent proteins. The N-terminal methionine is often cleaved when the second residue in the primary sequence is small and uncharged (Met-Ala-, Cys, Gly, Pro, Ser, Thr, or Val). Requires deformylation of the N(alpha)-formylated initiator methionine before it can be hydrolyzed.</text>
</comment>
<dbReference type="CDD" id="cd01086">
    <property type="entry name" value="MetAP1"/>
    <property type="match status" value="1"/>
</dbReference>
<dbReference type="GO" id="GO:0005829">
    <property type="term" value="C:cytosol"/>
    <property type="evidence" value="ECO:0007669"/>
    <property type="project" value="TreeGrafter"/>
</dbReference>
<dbReference type="GO" id="GO:0004239">
    <property type="term" value="F:initiator methionyl aminopeptidase activity"/>
    <property type="evidence" value="ECO:0007669"/>
    <property type="project" value="UniProtKB-UniRule"/>
</dbReference>
<keyword evidence="2 6" id="KW-0031">Aminopeptidase</keyword>
<evidence type="ECO:0000259" key="8">
    <source>
        <dbReference type="Pfam" id="PF00557"/>
    </source>
</evidence>
<feature type="binding site" evidence="6">
    <location>
        <position position="233"/>
    </location>
    <ligand>
        <name>a divalent metal cation</name>
        <dbReference type="ChEBI" id="CHEBI:60240"/>
        <label>1</label>
    </ligand>
</feature>
<dbReference type="NCBIfam" id="TIGR00500">
    <property type="entry name" value="met_pdase_I"/>
    <property type="match status" value="1"/>
</dbReference>
<dbReference type="EMBL" id="NFKK01000004">
    <property type="protein sequence ID" value="OUP53486.1"/>
    <property type="molecule type" value="Genomic_DNA"/>
</dbReference>
<feature type="binding site" evidence="6">
    <location>
        <position position="77"/>
    </location>
    <ligand>
        <name>substrate</name>
    </ligand>
</feature>
<gene>
    <name evidence="6" type="primary">map</name>
    <name evidence="9" type="ORF">B5F17_05625</name>
</gene>
<accession>A0A1Y4L9T4</accession>
<feature type="binding site" evidence="6">
    <location>
        <position position="202"/>
    </location>
    <ligand>
        <name>a divalent metal cation</name>
        <dbReference type="ChEBI" id="CHEBI:60240"/>
        <label>2</label>
        <note>catalytic</note>
    </ligand>
</feature>
<dbReference type="PROSITE" id="PS00680">
    <property type="entry name" value="MAP_1"/>
    <property type="match status" value="1"/>
</dbReference>
<evidence type="ECO:0000256" key="4">
    <source>
        <dbReference type="ARBA" id="ARBA00022723"/>
    </source>
</evidence>
<keyword evidence="5 6" id="KW-0378">Hydrolase</keyword>
<comment type="cofactor">
    <cofactor evidence="6">
        <name>Co(2+)</name>
        <dbReference type="ChEBI" id="CHEBI:48828"/>
    </cofactor>
    <cofactor evidence="6">
        <name>Zn(2+)</name>
        <dbReference type="ChEBI" id="CHEBI:29105"/>
    </cofactor>
    <cofactor evidence="6">
        <name>Mn(2+)</name>
        <dbReference type="ChEBI" id="CHEBI:29035"/>
    </cofactor>
    <cofactor evidence="6">
        <name>Fe(2+)</name>
        <dbReference type="ChEBI" id="CHEBI:29033"/>
    </cofactor>
    <text evidence="6">Binds 2 divalent metal cations per subunit. Has a high-affinity and a low affinity metal-binding site. The true nature of the physiological cofactor is under debate. The enzyme is active with cobalt, zinc, manganese or divalent iron ions. Most likely, methionine aminopeptidases function as mononuclear Fe(2+)-metalloproteases under physiological conditions, and the catalytically relevant metal-binding site has been assigned to the histidine-containing high-affinity site.</text>
</comment>
<proteinExistence type="inferred from homology"/>
<dbReference type="GO" id="GO:0006508">
    <property type="term" value="P:proteolysis"/>
    <property type="evidence" value="ECO:0007669"/>
    <property type="project" value="UniProtKB-KW"/>
</dbReference>
<protein>
    <recommendedName>
        <fullName evidence="6 7">Methionine aminopeptidase</fullName>
        <shortName evidence="6">MAP</shortName>
        <shortName evidence="6">MetAP</shortName>
        <ecNumber evidence="6 7">3.4.11.18</ecNumber>
    </recommendedName>
    <alternativeName>
        <fullName evidence="6">Peptidase M</fullName>
    </alternativeName>
</protein>
<keyword evidence="4 6" id="KW-0479">Metal-binding</keyword>
<dbReference type="InterPro" id="IPR000994">
    <property type="entry name" value="Pept_M24"/>
</dbReference>
<evidence type="ECO:0000256" key="7">
    <source>
        <dbReference type="RuleBase" id="RU003653"/>
    </source>
</evidence>
<feature type="binding site" evidence="6">
    <location>
        <position position="95"/>
    </location>
    <ligand>
        <name>a divalent metal cation</name>
        <dbReference type="ChEBI" id="CHEBI:60240"/>
        <label>1</label>
    </ligand>
</feature>
<evidence type="ECO:0000256" key="1">
    <source>
        <dbReference type="ARBA" id="ARBA00002521"/>
    </source>
</evidence>
<evidence type="ECO:0000256" key="2">
    <source>
        <dbReference type="ARBA" id="ARBA00022438"/>
    </source>
</evidence>
<evidence type="ECO:0000313" key="9">
    <source>
        <dbReference type="EMBL" id="OUP53486.1"/>
    </source>
</evidence>
<feature type="binding site" evidence="6">
    <location>
        <position position="169"/>
    </location>
    <ligand>
        <name>a divalent metal cation</name>
        <dbReference type="ChEBI" id="CHEBI:60240"/>
        <label>2</label>
        <note>catalytic</note>
    </ligand>
</feature>
<dbReference type="EC" id="3.4.11.18" evidence="6 7"/>
<comment type="subunit">
    <text evidence="6">Monomer.</text>
</comment>
<feature type="domain" description="Peptidase M24" evidence="8">
    <location>
        <begin position="11"/>
        <end position="240"/>
    </location>
</feature>
<dbReference type="Proteomes" id="UP000195897">
    <property type="component" value="Unassembled WGS sequence"/>
</dbReference>
<evidence type="ECO:0000313" key="10">
    <source>
        <dbReference type="Proteomes" id="UP000195897"/>
    </source>
</evidence>
<dbReference type="Gene3D" id="3.90.230.10">
    <property type="entry name" value="Creatinase/methionine aminopeptidase superfamily"/>
    <property type="match status" value="1"/>
</dbReference>
<dbReference type="AlphaFoldDB" id="A0A1Y4L9T4"/>
<feature type="binding site" evidence="6">
    <location>
        <position position="233"/>
    </location>
    <ligand>
        <name>a divalent metal cation</name>
        <dbReference type="ChEBI" id="CHEBI:60240"/>
        <label>2</label>
        <note>catalytic</note>
    </ligand>
</feature>